<dbReference type="STRING" id="69960.SAMN05421720_1077"/>
<dbReference type="RefSeq" id="WP_092785922.1">
    <property type="nucleotide sequence ID" value="NZ_FNAP01000007.1"/>
</dbReference>
<dbReference type="Proteomes" id="UP000199412">
    <property type="component" value="Unassembled WGS sequence"/>
</dbReference>
<gene>
    <name evidence="2" type="ORF">SAMN05421720_1077</name>
</gene>
<dbReference type="EMBL" id="FNAP01000007">
    <property type="protein sequence ID" value="SDE45795.1"/>
    <property type="molecule type" value="Genomic_DNA"/>
</dbReference>
<sequence length="110" mass="11487">MNEFRSVKLYQPLPVGGDKTLDTLRFRAPKAGDLRGLKLALLEEAEVDAVLTLAPRISMDAVSAAHLAELHPADLLALTAEVLSFFAPPGTGAGAMGRDSPTTPGPHGVS</sequence>
<dbReference type="OrthoDB" id="7366507at2"/>
<keyword evidence="3" id="KW-1185">Reference proteome</keyword>
<name>A0A1G7D511_9PROT</name>
<evidence type="ECO:0000256" key="1">
    <source>
        <dbReference type="SAM" id="MobiDB-lite"/>
    </source>
</evidence>
<evidence type="ECO:0000313" key="2">
    <source>
        <dbReference type="EMBL" id="SDE45795.1"/>
    </source>
</evidence>
<evidence type="ECO:0000313" key="3">
    <source>
        <dbReference type="Proteomes" id="UP000199412"/>
    </source>
</evidence>
<protein>
    <submittedName>
        <fullName evidence="2">Phage tail assembly chaperone protein, E, or 41 or 14</fullName>
    </submittedName>
</protein>
<dbReference type="InterPro" id="IPR019289">
    <property type="entry name" value="Phage_tail_E/E"/>
</dbReference>
<dbReference type="Pfam" id="PF10109">
    <property type="entry name" value="Phage_TAC_7"/>
    <property type="match status" value="1"/>
</dbReference>
<accession>A0A1G7D511</accession>
<proteinExistence type="predicted"/>
<feature type="region of interest" description="Disordered" evidence="1">
    <location>
        <begin position="91"/>
        <end position="110"/>
    </location>
</feature>
<organism evidence="2 3">
    <name type="scientific">Rhodospira trueperi</name>
    <dbReference type="NCBI Taxonomy" id="69960"/>
    <lineage>
        <taxon>Bacteria</taxon>
        <taxon>Pseudomonadati</taxon>
        <taxon>Pseudomonadota</taxon>
        <taxon>Alphaproteobacteria</taxon>
        <taxon>Rhodospirillales</taxon>
        <taxon>Rhodospirillaceae</taxon>
        <taxon>Rhodospira</taxon>
    </lineage>
</organism>
<dbReference type="AlphaFoldDB" id="A0A1G7D511"/>
<reference evidence="2 3" key="1">
    <citation type="submission" date="2016-10" db="EMBL/GenBank/DDBJ databases">
        <authorList>
            <person name="de Groot N.N."/>
        </authorList>
    </citation>
    <scope>NUCLEOTIDE SEQUENCE [LARGE SCALE GENOMIC DNA]</scope>
    <source>
        <strain evidence="2 3">ATCC 700224</strain>
    </source>
</reference>